<comment type="similarity">
    <text evidence="6">Belongs to the SOFL plant protein family.</text>
</comment>
<dbReference type="Proteomes" id="UP000236291">
    <property type="component" value="Unassembled WGS sequence"/>
</dbReference>
<feature type="region of interest" description="Disordered" evidence="7">
    <location>
        <begin position="67"/>
        <end position="131"/>
    </location>
</feature>
<evidence type="ECO:0000313" key="9">
    <source>
        <dbReference type="Proteomes" id="UP000236291"/>
    </source>
</evidence>
<evidence type="ECO:0000256" key="5">
    <source>
        <dbReference type="ARBA" id="ARBA00023242"/>
    </source>
</evidence>
<evidence type="ECO:0000256" key="6">
    <source>
        <dbReference type="ARBA" id="ARBA00024199"/>
    </source>
</evidence>
<keyword evidence="2" id="KW-0963">Cytoplasm</keyword>
<keyword evidence="4" id="KW-0932">Cytokinin signaling pathway</keyword>
<feature type="region of interest" description="Disordered" evidence="7">
    <location>
        <begin position="1"/>
        <end position="20"/>
    </location>
</feature>
<comment type="subcellular location">
    <subcellularLocation>
        <location evidence="1">Cytoplasm</location>
    </subcellularLocation>
</comment>
<dbReference type="PANTHER" id="PTHR33347">
    <property type="entry name" value="OSJNBA0091C07.3 PROTEIN"/>
    <property type="match status" value="1"/>
</dbReference>
<accession>A0A2K3LGL0</accession>
<dbReference type="InterPro" id="IPR044670">
    <property type="entry name" value="SOFL"/>
</dbReference>
<sequence length="151" mass="17047">MEPSQDIEYSEGEFSGTESGWTTYIGSPMIHSEIYNDEEPSVNMDDYGNNFKNTHKIIHDDVDVKVEKSYDNEESDNDSMASDASSGPSHFQLLCIKSERSNDLHENDHRRSSQQREQPKRRSKTTKYAGGLLVAKEEETLLVADSASSHV</sequence>
<organism evidence="8 9">
    <name type="scientific">Trifolium pratense</name>
    <name type="common">Red clover</name>
    <dbReference type="NCBI Taxonomy" id="57577"/>
    <lineage>
        <taxon>Eukaryota</taxon>
        <taxon>Viridiplantae</taxon>
        <taxon>Streptophyta</taxon>
        <taxon>Embryophyta</taxon>
        <taxon>Tracheophyta</taxon>
        <taxon>Spermatophyta</taxon>
        <taxon>Magnoliopsida</taxon>
        <taxon>eudicotyledons</taxon>
        <taxon>Gunneridae</taxon>
        <taxon>Pentapetalae</taxon>
        <taxon>rosids</taxon>
        <taxon>fabids</taxon>
        <taxon>Fabales</taxon>
        <taxon>Fabaceae</taxon>
        <taxon>Papilionoideae</taxon>
        <taxon>50 kb inversion clade</taxon>
        <taxon>NPAAA clade</taxon>
        <taxon>Hologalegina</taxon>
        <taxon>IRL clade</taxon>
        <taxon>Trifolieae</taxon>
        <taxon>Trifolium</taxon>
    </lineage>
</organism>
<dbReference type="EMBL" id="ASHM01032731">
    <property type="protein sequence ID" value="PNX77665.1"/>
    <property type="molecule type" value="Genomic_DNA"/>
</dbReference>
<evidence type="ECO:0000256" key="4">
    <source>
        <dbReference type="ARBA" id="ARBA00022864"/>
    </source>
</evidence>
<name>A0A2K3LGL0_TRIPR</name>
<dbReference type="GO" id="GO:0005737">
    <property type="term" value="C:cytoplasm"/>
    <property type="evidence" value="ECO:0007669"/>
    <property type="project" value="UniProtKB-SubCell"/>
</dbReference>
<proteinExistence type="inferred from homology"/>
<comment type="caution">
    <text evidence="8">The sequence shown here is derived from an EMBL/GenBank/DDBJ whole genome shotgun (WGS) entry which is preliminary data.</text>
</comment>
<dbReference type="GO" id="GO:0009736">
    <property type="term" value="P:cytokinin-activated signaling pathway"/>
    <property type="evidence" value="ECO:0007669"/>
    <property type="project" value="UniProtKB-KW"/>
</dbReference>
<reference evidence="8 9" key="2">
    <citation type="journal article" date="2017" name="Front. Plant Sci.">
        <title>Gene Classification and Mining of Molecular Markers Useful in Red Clover (Trifolium pratense) Breeding.</title>
        <authorList>
            <person name="Istvanek J."/>
            <person name="Dluhosova J."/>
            <person name="Dluhos P."/>
            <person name="Patkova L."/>
            <person name="Nedelnik J."/>
            <person name="Repkova J."/>
        </authorList>
    </citation>
    <scope>NUCLEOTIDE SEQUENCE [LARGE SCALE GENOMIC DNA]</scope>
    <source>
        <strain evidence="9">cv. Tatra</strain>
        <tissue evidence="8">Young leaves</tissue>
    </source>
</reference>
<keyword evidence="5" id="KW-0539">Nucleus</keyword>
<evidence type="ECO:0000256" key="2">
    <source>
        <dbReference type="ARBA" id="ARBA00022490"/>
    </source>
</evidence>
<protein>
    <submittedName>
        <fullName evidence="8">Uncharacterized protein</fullName>
    </submittedName>
</protein>
<dbReference type="PANTHER" id="PTHR33347:SF27">
    <property type="entry name" value="PROTEIN SOB FIVE-LIKE 3-RELATED"/>
    <property type="match status" value="1"/>
</dbReference>
<keyword evidence="3" id="KW-0203">Cytokinin biosynthesis</keyword>
<dbReference type="AlphaFoldDB" id="A0A2K3LGL0"/>
<gene>
    <name evidence="8" type="ORF">L195_g033634</name>
</gene>
<dbReference type="GO" id="GO:0009691">
    <property type="term" value="P:cytokinin biosynthetic process"/>
    <property type="evidence" value="ECO:0007669"/>
    <property type="project" value="UniProtKB-KW"/>
</dbReference>
<feature type="compositionally biased region" description="Basic and acidic residues" evidence="7">
    <location>
        <begin position="97"/>
        <end position="111"/>
    </location>
</feature>
<evidence type="ECO:0000256" key="7">
    <source>
        <dbReference type="SAM" id="MobiDB-lite"/>
    </source>
</evidence>
<evidence type="ECO:0000256" key="3">
    <source>
        <dbReference type="ARBA" id="ARBA00022712"/>
    </source>
</evidence>
<reference evidence="8 9" key="1">
    <citation type="journal article" date="2014" name="Am. J. Bot.">
        <title>Genome assembly and annotation for red clover (Trifolium pratense; Fabaceae).</title>
        <authorList>
            <person name="Istvanek J."/>
            <person name="Jaros M."/>
            <person name="Krenek A."/>
            <person name="Repkova J."/>
        </authorList>
    </citation>
    <scope>NUCLEOTIDE SEQUENCE [LARGE SCALE GENOMIC DNA]</scope>
    <source>
        <strain evidence="9">cv. Tatra</strain>
        <tissue evidence="8">Young leaves</tissue>
    </source>
</reference>
<evidence type="ECO:0000313" key="8">
    <source>
        <dbReference type="EMBL" id="PNX77665.1"/>
    </source>
</evidence>
<evidence type="ECO:0000256" key="1">
    <source>
        <dbReference type="ARBA" id="ARBA00004496"/>
    </source>
</evidence>